<accession>A0AAD7I264</accession>
<dbReference type="AlphaFoldDB" id="A0AAD7I264"/>
<evidence type="ECO:0000313" key="1">
    <source>
        <dbReference type="EMBL" id="KAJ7732845.1"/>
    </source>
</evidence>
<proteinExistence type="predicted"/>
<reference evidence="1" key="1">
    <citation type="submission" date="2023-03" db="EMBL/GenBank/DDBJ databases">
        <title>Massive genome expansion in bonnet fungi (Mycena s.s.) driven by repeated elements and novel gene families across ecological guilds.</title>
        <authorList>
            <consortium name="Lawrence Berkeley National Laboratory"/>
            <person name="Harder C.B."/>
            <person name="Miyauchi S."/>
            <person name="Viragh M."/>
            <person name="Kuo A."/>
            <person name="Thoen E."/>
            <person name="Andreopoulos B."/>
            <person name="Lu D."/>
            <person name="Skrede I."/>
            <person name="Drula E."/>
            <person name="Henrissat B."/>
            <person name="Morin E."/>
            <person name="Kohler A."/>
            <person name="Barry K."/>
            <person name="LaButti K."/>
            <person name="Morin E."/>
            <person name="Salamov A."/>
            <person name="Lipzen A."/>
            <person name="Mereny Z."/>
            <person name="Hegedus B."/>
            <person name="Baldrian P."/>
            <person name="Stursova M."/>
            <person name="Weitz H."/>
            <person name="Taylor A."/>
            <person name="Grigoriev I.V."/>
            <person name="Nagy L.G."/>
            <person name="Martin F."/>
            <person name="Kauserud H."/>
        </authorList>
    </citation>
    <scope>NUCLEOTIDE SEQUENCE</scope>
    <source>
        <strain evidence="1">CBHHK182m</strain>
    </source>
</reference>
<dbReference type="Proteomes" id="UP001215598">
    <property type="component" value="Unassembled WGS sequence"/>
</dbReference>
<organism evidence="1 2">
    <name type="scientific">Mycena metata</name>
    <dbReference type="NCBI Taxonomy" id="1033252"/>
    <lineage>
        <taxon>Eukaryota</taxon>
        <taxon>Fungi</taxon>
        <taxon>Dikarya</taxon>
        <taxon>Basidiomycota</taxon>
        <taxon>Agaricomycotina</taxon>
        <taxon>Agaricomycetes</taxon>
        <taxon>Agaricomycetidae</taxon>
        <taxon>Agaricales</taxon>
        <taxon>Marasmiineae</taxon>
        <taxon>Mycenaceae</taxon>
        <taxon>Mycena</taxon>
    </lineage>
</organism>
<keyword evidence="2" id="KW-1185">Reference proteome</keyword>
<name>A0AAD7I264_9AGAR</name>
<protein>
    <submittedName>
        <fullName evidence="1">Uncharacterized protein</fullName>
    </submittedName>
</protein>
<dbReference type="EMBL" id="JARKIB010000142">
    <property type="protein sequence ID" value="KAJ7732845.1"/>
    <property type="molecule type" value="Genomic_DNA"/>
</dbReference>
<sequence length="290" mass="32174">MRSAASAPVAVRDAAGEIIKPDPAGGRAGAEQIAGRINGGQMVVGERKAFNLPPGIVHRNGNVIAVDCRVFLKRKVGSSQSHVTRIPELLLLATRFLLSFPHQLPRLLDCKIPFCADAVIFLRLHPTPVKLRLIPDFNLARPTYSSSPILLPVLREFRGPAWTAREVVPHSSIEVVTLAWNESFPEMYHIVLNGFSGMQEPLRVMNNLVFAWDPVFLLAIAKHLPRLAVCNIWKMIPLRVRFGASLSPRRRAGDSRREACDKLPKKGDVFNYNFLCDFSADELVGAFLAL</sequence>
<evidence type="ECO:0000313" key="2">
    <source>
        <dbReference type="Proteomes" id="UP001215598"/>
    </source>
</evidence>
<gene>
    <name evidence="1" type="ORF">B0H16DRAFT_1468355</name>
</gene>
<comment type="caution">
    <text evidence="1">The sequence shown here is derived from an EMBL/GenBank/DDBJ whole genome shotgun (WGS) entry which is preliminary data.</text>
</comment>